<dbReference type="STRING" id="273121.WS0689"/>
<dbReference type="AlphaFoldDB" id="Q7M9T8"/>
<protein>
    <submittedName>
        <fullName evidence="2">AMINOBENZOATE SYNTHETASE COMPONENT</fullName>
    </submittedName>
</protein>
<dbReference type="KEGG" id="wsu:WS0689"/>
<organism evidence="3">
    <name type="scientific">Wolinella succinogenes (strain ATCC 29543 / DSM 1740 / CCUG 13145 / JCM 31913 / LMG 7466 / NCTC 11488 / FDC 602W)</name>
    <name type="common">Vibrio succinogenes</name>
    <dbReference type="NCBI Taxonomy" id="273121"/>
    <lineage>
        <taxon>Bacteria</taxon>
        <taxon>Pseudomonadati</taxon>
        <taxon>Campylobacterota</taxon>
        <taxon>Epsilonproteobacteria</taxon>
        <taxon>Campylobacterales</taxon>
        <taxon>Helicobacteraceae</taxon>
        <taxon>Wolinella</taxon>
    </lineage>
</organism>
<proteinExistence type="predicted"/>
<dbReference type="eggNOG" id="COG0147">
    <property type="taxonomic scope" value="Bacteria"/>
</dbReference>
<dbReference type="InterPro" id="IPR005801">
    <property type="entry name" value="ADC_synthase"/>
</dbReference>
<keyword evidence="3" id="KW-1185">Reference proteome</keyword>
<dbReference type="HOGENOM" id="CLU_006493_1_0_7"/>
<dbReference type="EMBL" id="BX571658">
    <property type="protein sequence ID" value="CAE09815.1"/>
    <property type="molecule type" value="Genomic_DNA"/>
</dbReference>
<feature type="domain" description="Chorismate-utilising enzyme C-terminal" evidence="1">
    <location>
        <begin position="71"/>
        <end position="313"/>
    </location>
</feature>
<accession>Q7M9T8</accession>
<evidence type="ECO:0000313" key="2">
    <source>
        <dbReference type="EMBL" id="CAE09815.1"/>
    </source>
</evidence>
<evidence type="ECO:0000313" key="3">
    <source>
        <dbReference type="Proteomes" id="UP000000422"/>
    </source>
</evidence>
<dbReference type="Gene3D" id="3.60.120.10">
    <property type="entry name" value="Anthranilate synthase"/>
    <property type="match status" value="1"/>
</dbReference>
<dbReference type="GO" id="GO:0000162">
    <property type="term" value="P:L-tryptophan biosynthetic process"/>
    <property type="evidence" value="ECO:0007669"/>
    <property type="project" value="TreeGrafter"/>
</dbReference>
<dbReference type="Proteomes" id="UP000000422">
    <property type="component" value="Chromosome"/>
</dbReference>
<dbReference type="Pfam" id="PF00425">
    <property type="entry name" value="Chorismate_bind"/>
    <property type="match status" value="1"/>
</dbReference>
<reference evidence="2 3" key="1">
    <citation type="journal article" date="2003" name="Proc. Natl. Acad. Sci. U.S.A.">
        <title>Complete genome sequence and analysis of Wolinella succinogenes.</title>
        <authorList>
            <person name="Baar C."/>
            <person name="Eppinger M."/>
            <person name="Raddatz G."/>
            <person name="Simon JM."/>
            <person name="Lanz C."/>
            <person name="Klimmek O."/>
            <person name="Nandakumar R."/>
            <person name="Gross R."/>
            <person name="Rosinus A."/>
            <person name="Keller H."/>
            <person name="Jagtap P."/>
            <person name="Linke B."/>
            <person name="Meyer F."/>
            <person name="Lederer H."/>
            <person name="Schuster S.C."/>
        </authorList>
    </citation>
    <scope>NUCLEOTIDE SEQUENCE [LARGE SCALE GENOMIC DNA]</scope>
    <source>
        <strain evidence="3">ATCC 29543 / DSM 1740 / CCUG 13145 / JCM 31913 / LMG 7466 / NCTC 11488 / FDC 602W</strain>
    </source>
</reference>
<dbReference type="PANTHER" id="PTHR11236:SF50">
    <property type="entry name" value="AMINODEOXYCHORISMATE SYNTHASE COMPONENT 1"/>
    <property type="match status" value="1"/>
</dbReference>
<dbReference type="InterPro" id="IPR019999">
    <property type="entry name" value="Anth_synth_I-like"/>
</dbReference>
<dbReference type="PANTHER" id="PTHR11236">
    <property type="entry name" value="AMINOBENZOATE/ANTHRANILATE SYNTHASE"/>
    <property type="match status" value="1"/>
</dbReference>
<dbReference type="SUPFAM" id="SSF56322">
    <property type="entry name" value="ADC synthase"/>
    <property type="match status" value="1"/>
</dbReference>
<gene>
    <name evidence="2" type="ordered locus">WS0689</name>
</gene>
<dbReference type="PRINTS" id="PR00095">
    <property type="entry name" value="ANTSNTHASEI"/>
</dbReference>
<dbReference type="NCBIfam" id="NF005486">
    <property type="entry name" value="PRK07093.1"/>
    <property type="match status" value="1"/>
</dbReference>
<dbReference type="GO" id="GO:0046820">
    <property type="term" value="F:4-amino-4-deoxychorismate synthase activity"/>
    <property type="evidence" value="ECO:0007669"/>
    <property type="project" value="TreeGrafter"/>
</dbReference>
<dbReference type="InterPro" id="IPR015890">
    <property type="entry name" value="Chorismate_C"/>
</dbReference>
<sequence>MMHWQERLNLYGKEGIPCFFLIDYAKHSPCVYPLESLPSEIRFAFGTPLVSLHQSARPLPLEWKKEAIPFEVYHSKVRALQEEIAQGNCYLANLTQPTRFLTQASLGEIYEAASAPFKLLYEGKFVCFSPEPFLEIQGERARTFPMKGTILNAPGAKESLLGNPKELAEHVMVVDLLRNDMGSWAQEVRVDSFREFSLIRTLRGEIWQTSSIVSARAPRWRERLGDILDRMTPAGSITGTPKRRCCEILEHLEEYERGCFTGVAGVFDGESLRSFVLIRYIESSPTGELFYKSGGGITIDSDPFKEYEEMLEKVYVPIF</sequence>
<evidence type="ECO:0000259" key="1">
    <source>
        <dbReference type="Pfam" id="PF00425"/>
    </source>
</evidence>
<name>Q7M9T8_WOLSU</name>